<sequence length="58" mass="6737">MKKKEKKKEHGLFEGVGCGYQTCLHREDNKPVDDLTSMAWRQTLQSSFYYSPQVALLD</sequence>
<name>A0A5D2VQ62_GOSMU</name>
<dbReference type="Proteomes" id="UP000323597">
    <property type="component" value="Chromosome D03"/>
</dbReference>
<dbReference type="AlphaFoldDB" id="A0A5D2VQ62"/>
<accession>A0A5D2VQ62</accession>
<keyword evidence="2" id="KW-1185">Reference proteome</keyword>
<proteinExistence type="predicted"/>
<dbReference type="EMBL" id="CM017651">
    <property type="protein sequence ID" value="TYI91356.1"/>
    <property type="molecule type" value="Genomic_DNA"/>
</dbReference>
<gene>
    <name evidence="1" type="ORF">E1A91_D03G186400v1</name>
</gene>
<evidence type="ECO:0000313" key="1">
    <source>
        <dbReference type="EMBL" id="TYI91356.1"/>
    </source>
</evidence>
<reference evidence="1 2" key="1">
    <citation type="submission" date="2019-07" db="EMBL/GenBank/DDBJ databases">
        <title>WGS assembly of Gossypium mustelinum.</title>
        <authorList>
            <person name="Chen Z.J."/>
            <person name="Sreedasyam A."/>
            <person name="Ando A."/>
            <person name="Song Q."/>
            <person name="De L."/>
            <person name="Hulse-Kemp A."/>
            <person name="Ding M."/>
            <person name="Ye W."/>
            <person name="Kirkbride R."/>
            <person name="Jenkins J."/>
            <person name="Plott C."/>
            <person name="Lovell J."/>
            <person name="Lin Y.-M."/>
            <person name="Vaughn R."/>
            <person name="Liu B."/>
            <person name="Li W."/>
            <person name="Simpson S."/>
            <person name="Scheffler B."/>
            <person name="Saski C."/>
            <person name="Grover C."/>
            <person name="Hu G."/>
            <person name="Conover J."/>
            <person name="Carlson J."/>
            <person name="Shu S."/>
            <person name="Boston L."/>
            <person name="Williams M."/>
            <person name="Peterson D."/>
            <person name="Mcgee K."/>
            <person name="Jones D."/>
            <person name="Wendel J."/>
            <person name="Stelly D."/>
            <person name="Grimwood J."/>
            <person name="Schmutz J."/>
        </authorList>
    </citation>
    <scope>NUCLEOTIDE SEQUENCE [LARGE SCALE GENOMIC DNA]</scope>
    <source>
        <strain evidence="1">1408120.09</strain>
    </source>
</reference>
<protein>
    <submittedName>
        <fullName evidence="1">Uncharacterized protein</fullName>
    </submittedName>
</protein>
<organism evidence="1 2">
    <name type="scientific">Gossypium mustelinum</name>
    <name type="common">Cotton</name>
    <name type="synonym">Gossypium caicoense</name>
    <dbReference type="NCBI Taxonomy" id="34275"/>
    <lineage>
        <taxon>Eukaryota</taxon>
        <taxon>Viridiplantae</taxon>
        <taxon>Streptophyta</taxon>
        <taxon>Embryophyta</taxon>
        <taxon>Tracheophyta</taxon>
        <taxon>Spermatophyta</taxon>
        <taxon>Magnoliopsida</taxon>
        <taxon>eudicotyledons</taxon>
        <taxon>Gunneridae</taxon>
        <taxon>Pentapetalae</taxon>
        <taxon>rosids</taxon>
        <taxon>malvids</taxon>
        <taxon>Malvales</taxon>
        <taxon>Malvaceae</taxon>
        <taxon>Malvoideae</taxon>
        <taxon>Gossypium</taxon>
    </lineage>
</organism>
<evidence type="ECO:0000313" key="2">
    <source>
        <dbReference type="Proteomes" id="UP000323597"/>
    </source>
</evidence>